<sequence length="1324" mass="145324">MGFDNECIRDIQSLAGEYFCPVCRLLVYPNEALQSQCTHLYCKPCLTYVVSTTRACPYDGYLVTEADSKPLIESNKTLAETIGKITVHCLYHRSGCPWQGTLSDCTSHCSGCAFGNSPVVCNRCGTQIVHRQVQEHAQNCPGVQPQPQPAEGAQDATSTGMPTTGNQGQAAIRTGTSTSQAQTSTTSTPAKETIQQISTTTQAQTSVQAAVPTAEQWYQQQPQYQQYYQQYPGYDPYQQHYQQYYPYQQQAVSQYQQPQVSMHAQAPQPLPQPQPQVPINTLPQNLAQVNPQQLTHHTVQQQSLTQLPANPPAQGYPPPQAQSNQQPHPAQPLPQHVPQYQQPPSQMLHPQPQIQAQVNSQLHPQKNPVPQSHVQAQSRTPLPVLQPLAPQPNQTVNPNPQPQPQPQPQHYPFHAVTGHHSYLQSQIHQQMPLGAPQHPRGGPQSQSQQPVQMQSQFIQQPPLLPPPQSHAAFQNPQQPGLLPSPVQVPSIPPAQQQPVHSHADQPGLPVQQRSVMQPIVQPMNPQYVQHQQPFPGQPWGAVHNQVHQQGLYGQQQHPQTQLHPHGPVQSFQQPSHAYPHPQQNVPLPRGAHPHQAQSLAVGTGVSPHGVLSVQSYPQSTAVMQARPVQIGANQQSGNILKTNNQVEFSSEQQSWVASRPISERQGDIEKGAEGESSAHKTIKKELNELDAGLGASASEMKTIKSESDLKQVDDENKPTGEAKDIPEAPAAANGEPSIKQVKEDHRDVTDKQKDISNADQKKVELSLSEYMDGKDGLSLETAPSHLEEQSKKSQKDKTPTSQGFGGFPPNGHMQSQPVSVVDQGKLHPLPIHQGPAALQQRPVGPSLLQAPHGPPHHMQLPGHPPSHHGRLAPGHMPSHYGPPQGPYTHAPTSQAERTSSYVNETSLFGNQRPSYPGGRQGILSNAVGMNGAQDPNSDRFRSFPDEHLNPFPHDPECRNAHQGEFEEDLKHFTAPSRLDTKPVPKSGGHFSSSRPLDRGPHGFGVDGAPKHLDKGSHGLNYDSGLNVEPLGGSAPPRFFPPIHHDRTLHRSEAEGSLGFHDNLAGRTEFARTHPGLLGPPMPGYDHRDMDNLAPRSPGRDYPGMSMQRFGALPGLDDTDGRAPQRSSDPITSSLRDSRFPLFPSHLRRGELNGPGNFHMGEHLSGDLMDHDGWPAYLRRGERLGPRNPPSHLWLGERGGFGSFPGHARMGELAGPGNLYHQQLGEPGFRSSFGGSYAGDLQYSENSRKRKSSMGWCRICKVDCETVEGLDLHSQTREHQKMAMDMVVTIKQNVKKHKSAPSDHSSLEDTSKLRNASFEGWGNKH</sequence>
<keyword evidence="3" id="KW-0862">Zinc</keyword>
<feature type="compositionally biased region" description="Low complexity" evidence="5">
    <location>
        <begin position="551"/>
        <end position="567"/>
    </location>
</feature>
<evidence type="ECO:0000313" key="7">
    <source>
        <dbReference type="EMBL" id="KAH8520282.1"/>
    </source>
</evidence>
<feature type="region of interest" description="Disordered" evidence="5">
    <location>
        <begin position="307"/>
        <end position="357"/>
    </location>
</feature>
<comment type="caution">
    <text evidence="7">The sequence shown here is derived from an EMBL/GenBank/DDBJ whole genome shotgun (WGS) entry which is preliminary data.</text>
</comment>
<dbReference type="PANTHER" id="PTHR37393:SF1">
    <property type="entry name" value="AT-RICH INTERACTIVE DOMAIN-CONTAINING PROTEIN 1A-LIKE"/>
    <property type="match status" value="1"/>
</dbReference>
<dbReference type="Gene3D" id="3.30.40.10">
    <property type="entry name" value="Zinc/RING finger domain, C3HC4 (zinc finger)"/>
    <property type="match status" value="1"/>
</dbReference>
<keyword evidence="1" id="KW-0479">Metal-binding</keyword>
<feature type="region of interest" description="Disordered" evidence="5">
    <location>
        <begin position="432"/>
        <end position="507"/>
    </location>
</feature>
<feature type="compositionally biased region" description="Pro residues" evidence="5">
    <location>
        <begin position="399"/>
        <end position="409"/>
    </location>
</feature>
<feature type="compositionally biased region" description="Low complexity" evidence="5">
    <location>
        <begin position="384"/>
        <end position="398"/>
    </location>
</feature>
<reference evidence="7" key="1">
    <citation type="journal article" date="2021" name="J. Hered.">
        <title>Genome Assembly of Salicaceae Populus deltoides (Eastern Cottonwood) I-69 Based on Nanopore Sequencing and Hi-C Technologies.</title>
        <authorList>
            <person name="Bai S."/>
            <person name="Wu H."/>
            <person name="Zhang J."/>
            <person name="Pan Z."/>
            <person name="Zhao W."/>
            <person name="Li Z."/>
            <person name="Tong C."/>
        </authorList>
    </citation>
    <scope>NUCLEOTIDE SEQUENCE</scope>
    <source>
        <tissue evidence="7">Leaf</tissue>
    </source>
</reference>
<feature type="compositionally biased region" description="Low complexity" evidence="5">
    <location>
        <begin position="256"/>
        <end position="267"/>
    </location>
</feature>
<feature type="region of interest" description="Disordered" evidence="5">
    <location>
        <begin position="384"/>
        <end position="413"/>
    </location>
</feature>
<dbReference type="InterPro" id="IPR017907">
    <property type="entry name" value="Znf_RING_CS"/>
</dbReference>
<feature type="compositionally biased region" description="Polar residues" evidence="5">
    <location>
        <begin position="569"/>
        <end position="582"/>
    </location>
</feature>
<feature type="compositionally biased region" description="Polar residues" evidence="5">
    <location>
        <begin position="1124"/>
        <end position="1134"/>
    </location>
</feature>
<feature type="compositionally biased region" description="Basic and acidic residues" evidence="5">
    <location>
        <begin position="740"/>
        <end position="762"/>
    </location>
</feature>
<evidence type="ECO:0000256" key="3">
    <source>
        <dbReference type="ARBA" id="ARBA00022833"/>
    </source>
</evidence>
<dbReference type="CDD" id="cd16449">
    <property type="entry name" value="RING-HC"/>
    <property type="match status" value="1"/>
</dbReference>
<feature type="region of interest" description="Disordered" evidence="5">
    <location>
        <begin position="785"/>
        <end position="817"/>
    </location>
</feature>
<keyword evidence="8" id="KW-1185">Reference proteome</keyword>
<feature type="region of interest" description="Disordered" evidence="5">
    <location>
        <begin position="700"/>
        <end position="762"/>
    </location>
</feature>
<feature type="compositionally biased region" description="Basic and acidic residues" evidence="5">
    <location>
        <begin position="785"/>
        <end position="798"/>
    </location>
</feature>
<evidence type="ECO:0000256" key="4">
    <source>
        <dbReference type="PROSITE-ProRule" id="PRU00175"/>
    </source>
</evidence>
<evidence type="ECO:0000313" key="8">
    <source>
        <dbReference type="Proteomes" id="UP000807159"/>
    </source>
</evidence>
<dbReference type="Proteomes" id="UP000807159">
    <property type="component" value="Chromosome 1"/>
</dbReference>
<feature type="region of interest" description="Disordered" evidence="5">
    <location>
        <begin position="551"/>
        <end position="582"/>
    </location>
</feature>
<evidence type="ECO:0000259" key="6">
    <source>
        <dbReference type="PROSITE" id="PS50089"/>
    </source>
</evidence>
<proteinExistence type="predicted"/>
<protein>
    <recommendedName>
        <fullName evidence="6">RING-type domain-containing protein</fullName>
    </recommendedName>
</protein>
<dbReference type="PROSITE" id="PS50089">
    <property type="entry name" value="ZF_RING_2"/>
    <property type="match status" value="1"/>
</dbReference>
<feature type="region of interest" description="Disordered" evidence="5">
    <location>
        <begin position="850"/>
        <end position="881"/>
    </location>
</feature>
<dbReference type="EMBL" id="JACEGQ020000001">
    <property type="protein sequence ID" value="KAH8520282.1"/>
    <property type="molecule type" value="Genomic_DNA"/>
</dbReference>
<feature type="region of interest" description="Disordered" evidence="5">
    <location>
        <begin position="139"/>
        <end position="195"/>
    </location>
</feature>
<feature type="region of interest" description="Disordered" evidence="5">
    <location>
        <begin position="256"/>
        <end position="280"/>
    </location>
</feature>
<evidence type="ECO:0000256" key="2">
    <source>
        <dbReference type="ARBA" id="ARBA00022771"/>
    </source>
</evidence>
<feature type="compositionally biased region" description="Basic and acidic residues" evidence="5">
    <location>
        <begin position="701"/>
        <end position="726"/>
    </location>
</feature>
<evidence type="ECO:0000256" key="1">
    <source>
        <dbReference type="ARBA" id="ARBA00022723"/>
    </source>
</evidence>
<dbReference type="PANTHER" id="PTHR37393">
    <property type="entry name" value="AT-RICH INTERACTIVE DOMAIN-CONTAINING PROTEIN 1A-LIKE"/>
    <property type="match status" value="1"/>
</dbReference>
<organism evidence="7 8">
    <name type="scientific">Populus deltoides</name>
    <name type="common">Eastern poplar</name>
    <name type="synonym">Eastern cottonwood</name>
    <dbReference type="NCBI Taxonomy" id="3696"/>
    <lineage>
        <taxon>Eukaryota</taxon>
        <taxon>Viridiplantae</taxon>
        <taxon>Streptophyta</taxon>
        <taxon>Embryophyta</taxon>
        <taxon>Tracheophyta</taxon>
        <taxon>Spermatophyta</taxon>
        <taxon>Magnoliopsida</taxon>
        <taxon>eudicotyledons</taxon>
        <taxon>Gunneridae</taxon>
        <taxon>Pentapetalae</taxon>
        <taxon>rosids</taxon>
        <taxon>fabids</taxon>
        <taxon>Malpighiales</taxon>
        <taxon>Salicaceae</taxon>
        <taxon>Saliceae</taxon>
        <taxon>Populus</taxon>
    </lineage>
</organism>
<dbReference type="SUPFAM" id="SSF49599">
    <property type="entry name" value="TRAF domain-like"/>
    <property type="match status" value="1"/>
</dbReference>
<gene>
    <name evidence="7" type="ORF">H0E87_001667</name>
</gene>
<feature type="region of interest" description="Disordered" evidence="5">
    <location>
        <begin position="651"/>
        <end position="679"/>
    </location>
</feature>
<dbReference type="GO" id="GO:0008270">
    <property type="term" value="F:zinc ion binding"/>
    <property type="evidence" value="ECO:0007669"/>
    <property type="project" value="UniProtKB-KW"/>
</dbReference>
<feature type="region of interest" description="Disordered" evidence="5">
    <location>
        <begin position="1070"/>
        <end position="1137"/>
    </location>
</feature>
<feature type="region of interest" description="Disordered" evidence="5">
    <location>
        <begin position="973"/>
        <end position="1043"/>
    </location>
</feature>
<feature type="domain" description="RING-type" evidence="6">
    <location>
        <begin position="20"/>
        <end position="59"/>
    </location>
</feature>
<feature type="compositionally biased region" description="Basic and acidic residues" evidence="5">
    <location>
        <begin position="661"/>
        <end position="679"/>
    </location>
</feature>
<dbReference type="InterPro" id="IPR001841">
    <property type="entry name" value="Znf_RING"/>
</dbReference>
<name>A0A8T2ZU25_POPDE</name>
<feature type="compositionally biased region" description="Low complexity" evidence="5">
    <location>
        <begin position="321"/>
        <end position="339"/>
    </location>
</feature>
<evidence type="ECO:0000256" key="5">
    <source>
        <dbReference type="SAM" id="MobiDB-lite"/>
    </source>
</evidence>
<dbReference type="PROSITE" id="PS00518">
    <property type="entry name" value="ZF_RING_1"/>
    <property type="match status" value="1"/>
</dbReference>
<feature type="compositionally biased region" description="Low complexity" evidence="5">
    <location>
        <begin position="174"/>
        <end position="195"/>
    </location>
</feature>
<feature type="compositionally biased region" description="Pro residues" evidence="5">
    <location>
        <begin position="309"/>
        <end position="320"/>
    </location>
</feature>
<accession>A0A8T2ZU25</accession>
<dbReference type="SUPFAM" id="SSF57850">
    <property type="entry name" value="RING/U-box"/>
    <property type="match status" value="1"/>
</dbReference>
<dbReference type="InterPro" id="IPR013083">
    <property type="entry name" value="Znf_RING/FYVE/PHD"/>
</dbReference>
<keyword evidence="2 4" id="KW-0863">Zinc-finger</keyword>
<feature type="compositionally biased region" description="Low complexity" evidence="5">
    <location>
        <begin position="436"/>
        <end position="461"/>
    </location>
</feature>
<feature type="compositionally biased region" description="Polar residues" evidence="5">
    <location>
        <begin position="155"/>
        <end position="169"/>
    </location>
</feature>